<evidence type="ECO:0000256" key="1">
    <source>
        <dbReference type="SAM" id="MobiDB-lite"/>
    </source>
</evidence>
<protein>
    <recommendedName>
        <fullName evidence="5">YusW-like protein</fullName>
    </recommendedName>
</protein>
<dbReference type="Proteomes" id="UP000030437">
    <property type="component" value="Unassembled WGS sequence"/>
</dbReference>
<dbReference type="AlphaFoldDB" id="A0A0A3IM39"/>
<feature type="compositionally biased region" description="Basic and acidic residues" evidence="1">
    <location>
        <begin position="23"/>
        <end position="34"/>
    </location>
</feature>
<comment type="caution">
    <text evidence="3">The sequence shown here is derived from an EMBL/GenBank/DDBJ whole genome shotgun (WGS) entry which is preliminary data.</text>
</comment>
<evidence type="ECO:0000256" key="2">
    <source>
        <dbReference type="SAM" id="SignalP"/>
    </source>
</evidence>
<reference evidence="3 4" key="1">
    <citation type="submission" date="2014-02" db="EMBL/GenBank/DDBJ databases">
        <title>Draft genome sequence of Lysinibacillus odysseyi NBRC 100172.</title>
        <authorList>
            <person name="Zhang F."/>
            <person name="Wang G."/>
            <person name="Zhang L."/>
        </authorList>
    </citation>
    <scope>NUCLEOTIDE SEQUENCE [LARGE SCALE GENOMIC DNA]</scope>
    <source>
        <strain evidence="3 4">NBRC 100172</strain>
    </source>
</reference>
<feature type="chain" id="PRO_5038947643" description="YusW-like protein" evidence="2">
    <location>
        <begin position="18"/>
        <end position="175"/>
    </location>
</feature>
<dbReference type="RefSeq" id="WP_036153358.1">
    <property type="nucleotide sequence ID" value="NZ_AVCX01000008.1"/>
</dbReference>
<keyword evidence="4" id="KW-1185">Reference proteome</keyword>
<dbReference type="InterPro" id="IPR025623">
    <property type="entry name" value="YusW"/>
</dbReference>
<name>A0A0A3IM39_9BACI</name>
<gene>
    <name evidence="3" type="ORF">CD32_08295</name>
</gene>
<organism evidence="3 4">
    <name type="scientific">Lysinibacillus odysseyi 34hs-1 = NBRC 100172</name>
    <dbReference type="NCBI Taxonomy" id="1220589"/>
    <lineage>
        <taxon>Bacteria</taxon>
        <taxon>Bacillati</taxon>
        <taxon>Bacillota</taxon>
        <taxon>Bacilli</taxon>
        <taxon>Bacillales</taxon>
        <taxon>Bacillaceae</taxon>
        <taxon>Lysinibacillus</taxon>
    </lineage>
</organism>
<dbReference type="EMBL" id="JPVP01000053">
    <property type="protein sequence ID" value="KGR85834.1"/>
    <property type="molecule type" value="Genomic_DNA"/>
</dbReference>
<accession>A0A0A3IM39</accession>
<feature type="compositionally biased region" description="Low complexity" evidence="1">
    <location>
        <begin position="38"/>
        <end position="64"/>
    </location>
</feature>
<feature type="region of interest" description="Disordered" evidence="1">
    <location>
        <begin position="23"/>
        <end position="64"/>
    </location>
</feature>
<evidence type="ECO:0000313" key="3">
    <source>
        <dbReference type="EMBL" id="KGR85834.1"/>
    </source>
</evidence>
<evidence type="ECO:0008006" key="5">
    <source>
        <dbReference type="Google" id="ProtNLM"/>
    </source>
</evidence>
<dbReference type="eggNOG" id="ENOG50337H0">
    <property type="taxonomic scope" value="Bacteria"/>
</dbReference>
<dbReference type="Pfam" id="PF14039">
    <property type="entry name" value="YusW"/>
    <property type="match status" value="1"/>
</dbReference>
<sequence length="175" mass="19721">MKNVKWLAIPMSMLLLAACGNDDEKVKDKPKDAPTEQNESTTDNNATTNNGTTDNADNNANNNAVSNANASFDFTHFSLDVDYSETKSFEVEYENEQSGVEASIEDDINGDNSYGDEAYERLEPIFQSFKFGASTPEDEVITEVLNVFNLRDDYTELELEIRFTDGTEKEYHNRK</sequence>
<feature type="signal peptide" evidence="2">
    <location>
        <begin position="1"/>
        <end position="17"/>
    </location>
</feature>
<proteinExistence type="predicted"/>
<dbReference type="PROSITE" id="PS51257">
    <property type="entry name" value="PROKAR_LIPOPROTEIN"/>
    <property type="match status" value="1"/>
</dbReference>
<dbReference type="OrthoDB" id="2452750at2"/>
<keyword evidence="2" id="KW-0732">Signal</keyword>
<evidence type="ECO:0000313" key="4">
    <source>
        <dbReference type="Proteomes" id="UP000030437"/>
    </source>
</evidence>
<dbReference type="STRING" id="1220589.CD32_08295"/>